<name>X1EEA7_9ZZZZ</name>
<sequence>EAGFREIDEYPETEVPPPLRPYWLFMEKKI</sequence>
<gene>
    <name evidence="1" type="ORF">S01H4_55523</name>
</gene>
<evidence type="ECO:0000313" key="1">
    <source>
        <dbReference type="EMBL" id="GAH06998.1"/>
    </source>
</evidence>
<protein>
    <submittedName>
        <fullName evidence="1">Uncharacterized protein</fullName>
    </submittedName>
</protein>
<accession>X1EEA7</accession>
<comment type="caution">
    <text evidence="1">The sequence shown here is derived from an EMBL/GenBank/DDBJ whole genome shotgun (WGS) entry which is preliminary data.</text>
</comment>
<reference evidence="1" key="1">
    <citation type="journal article" date="2014" name="Front. Microbiol.">
        <title>High frequency of phylogenetically diverse reductive dehalogenase-homologous genes in deep subseafloor sedimentary metagenomes.</title>
        <authorList>
            <person name="Kawai M."/>
            <person name="Futagami T."/>
            <person name="Toyoda A."/>
            <person name="Takaki Y."/>
            <person name="Nishi S."/>
            <person name="Hori S."/>
            <person name="Arai W."/>
            <person name="Tsubouchi T."/>
            <person name="Morono Y."/>
            <person name="Uchiyama I."/>
            <person name="Ito T."/>
            <person name="Fujiyama A."/>
            <person name="Inagaki F."/>
            <person name="Takami H."/>
        </authorList>
    </citation>
    <scope>NUCLEOTIDE SEQUENCE</scope>
    <source>
        <strain evidence="1">Expedition CK06-06</strain>
    </source>
</reference>
<dbReference type="AlphaFoldDB" id="X1EEA7"/>
<proteinExistence type="predicted"/>
<dbReference type="EMBL" id="BART01032053">
    <property type="protein sequence ID" value="GAH06998.1"/>
    <property type="molecule type" value="Genomic_DNA"/>
</dbReference>
<organism evidence="1">
    <name type="scientific">marine sediment metagenome</name>
    <dbReference type="NCBI Taxonomy" id="412755"/>
    <lineage>
        <taxon>unclassified sequences</taxon>
        <taxon>metagenomes</taxon>
        <taxon>ecological metagenomes</taxon>
    </lineage>
</organism>
<feature type="non-terminal residue" evidence="1">
    <location>
        <position position="1"/>
    </location>
</feature>